<keyword evidence="3" id="KW-0808">Transferase</keyword>
<dbReference type="InterPro" id="IPR048284">
    <property type="entry name" value="EryCIII-like_N"/>
</dbReference>
<evidence type="ECO:0000259" key="6">
    <source>
        <dbReference type="Pfam" id="PF21036"/>
    </source>
</evidence>
<dbReference type="NCBIfam" id="TIGR04516">
    <property type="entry name" value="glycosyl_450act"/>
    <property type="match status" value="1"/>
</dbReference>
<evidence type="ECO:0000256" key="2">
    <source>
        <dbReference type="ARBA" id="ARBA00022676"/>
    </source>
</evidence>
<dbReference type="InterPro" id="IPR030953">
    <property type="entry name" value="Glycosyl_450act"/>
</dbReference>
<dbReference type="Pfam" id="PF21036">
    <property type="entry name" value="EryCIII-like_N"/>
    <property type="match status" value="1"/>
</dbReference>
<evidence type="ECO:0000256" key="1">
    <source>
        <dbReference type="ARBA" id="ARBA00006962"/>
    </source>
</evidence>
<reference evidence="7 8" key="1">
    <citation type="journal article" date="2019" name="Int. J. Syst. Evol. Microbiol.">
        <title>The Global Catalogue of Microorganisms (GCM) 10K type strain sequencing project: providing services to taxonomists for standard genome sequencing and annotation.</title>
        <authorList>
            <consortium name="The Broad Institute Genomics Platform"/>
            <consortium name="The Broad Institute Genome Sequencing Center for Infectious Disease"/>
            <person name="Wu L."/>
            <person name="Ma J."/>
        </authorList>
    </citation>
    <scope>NUCLEOTIDE SEQUENCE [LARGE SCALE GENOMIC DNA]</scope>
    <source>
        <strain evidence="7 8">JCM 6242</strain>
    </source>
</reference>
<evidence type="ECO:0000256" key="3">
    <source>
        <dbReference type="ARBA" id="ARBA00022679"/>
    </source>
</evidence>
<feature type="domain" description="Erythromycin biosynthesis protein CIII-like C-terminal" evidence="5">
    <location>
        <begin position="275"/>
        <end position="418"/>
    </location>
</feature>
<dbReference type="Gene3D" id="3.40.50.2000">
    <property type="entry name" value="Glycogen Phosphorylase B"/>
    <property type="match status" value="2"/>
</dbReference>
<organism evidence="7 8">
    <name type="scientific">Streptosporangium fragile</name>
    <dbReference type="NCBI Taxonomy" id="46186"/>
    <lineage>
        <taxon>Bacteria</taxon>
        <taxon>Bacillati</taxon>
        <taxon>Actinomycetota</taxon>
        <taxon>Actinomycetes</taxon>
        <taxon>Streptosporangiales</taxon>
        <taxon>Streptosporangiaceae</taxon>
        <taxon>Streptosporangium</taxon>
    </lineage>
</organism>
<dbReference type="CDD" id="cd03784">
    <property type="entry name" value="GT1_Gtf-like"/>
    <property type="match status" value="1"/>
</dbReference>
<dbReference type="Pfam" id="PF06722">
    <property type="entry name" value="EryCIII-like_C"/>
    <property type="match status" value="1"/>
</dbReference>
<sequence>MHVRVLIMALPVKAHVYPHVPLAWALRSAGHEVCVASQPDLVDEIAETGLAVVPVGEALNLEDAINTMPMESDKRLNPWDLMRMEEFSHDGLDDDFVHGVSLVMTTLGFPPVSYGGLVDDLVDFARVWRPDLVIWDMLVFAGPVAAKACGAAHARMVFGLDLIGRMREKHREVMARRPAELREDPMREWLEPELARFGCAFTEDVVVGQWTIDPVPPSMRLPTGLHHVPIRHVPYSGGTTIPAWLRERPRKRRVCLTLGLSRRELAGRERAVVSELLEAVADLDVEVVATLNAAQLAAVSEVPDNVRTVDFAPLHELLPTCAASIHQGGFGTMQTVLAHGVPQIVLPSGLWDTTLKARLVRDAGAGLYAEPDRLTAAGLREMLVRVLDEPSFAAGADRLRAEIRDMPSPSEVVPVLRKLTAEHRAYGTA</sequence>
<dbReference type="PANTHER" id="PTHR48050:SF13">
    <property type="entry name" value="STEROL 3-BETA-GLUCOSYLTRANSFERASE UGT80A2"/>
    <property type="match status" value="1"/>
</dbReference>
<dbReference type="PANTHER" id="PTHR48050">
    <property type="entry name" value="STEROL 3-BETA-GLUCOSYLTRANSFERASE"/>
    <property type="match status" value="1"/>
</dbReference>
<keyword evidence="4" id="KW-0045">Antibiotic biosynthesis</keyword>
<dbReference type="Proteomes" id="UP001500831">
    <property type="component" value="Unassembled WGS sequence"/>
</dbReference>
<keyword evidence="2" id="KW-0328">Glycosyltransferase</keyword>
<evidence type="ECO:0000313" key="7">
    <source>
        <dbReference type="EMBL" id="GAA2898837.1"/>
    </source>
</evidence>
<dbReference type="SUPFAM" id="SSF53756">
    <property type="entry name" value="UDP-Glycosyltransferase/glycogen phosphorylase"/>
    <property type="match status" value="1"/>
</dbReference>
<evidence type="ECO:0000256" key="4">
    <source>
        <dbReference type="ARBA" id="ARBA00023194"/>
    </source>
</evidence>
<evidence type="ECO:0000313" key="8">
    <source>
        <dbReference type="Proteomes" id="UP001500831"/>
    </source>
</evidence>
<keyword evidence="8" id="KW-1185">Reference proteome</keyword>
<comment type="caution">
    <text evidence="7">The sequence shown here is derived from an EMBL/GenBank/DDBJ whole genome shotgun (WGS) entry which is preliminary data.</text>
</comment>
<comment type="similarity">
    <text evidence="1">Belongs to the glycosyltransferase 28 family.</text>
</comment>
<proteinExistence type="inferred from homology"/>
<evidence type="ECO:0000259" key="5">
    <source>
        <dbReference type="Pfam" id="PF06722"/>
    </source>
</evidence>
<dbReference type="InterPro" id="IPR010610">
    <property type="entry name" value="EryCIII-like_C"/>
</dbReference>
<dbReference type="EMBL" id="BAAAVI010000063">
    <property type="protein sequence ID" value="GAA2898837.1"/>
    <property type="molecule type" value="Genomic_DNA"/>
</dbReference>
<protein>
    <submittedName>
        <fullName evidence="7">DUF1205 domain-containing protein</fullName>
    </submittedName>
</protein>
<gene>
    <name evidence="7" type="ORF">GCM10010517_64220</name>
</gene>
<feature type="domain" description="Erythromycin biosynthesis protein CIII-like N-terminal" evidence="6">
    <location>
        <begin position="24"/>
        <end position="259"/>
    </location>
</feature>
<name>A0ABN3W6J4_9ACTN</name>
<dbReference type="InterPro" id="IPR050426">
    <property type="entry name" value="Glycosyltransferase_28"/>
</dbReference>
<accession>A0ABN3W6J4</accession>
<dbReference type="InterPro" id="IPR002213">
    <property type="entry name" value="UDP_glucos_trans"/>
</dbReference>